<keyword evidence="1" id="KW-0175">Coiled coil</keyword>
<proteinExistence type="predicted"/>
<dbReference type="Pfam" id="PF17253">
    <property type="entry name" value="DUF5320"/>
    <property type="match status" value="1"/>
</dbReference>
<dbReference type="EMBL" id="QRCT01000051">
    <property type="protein sequence ID" value="RDU21802.1"/>
    <property type="molecule type" value="Genomic_DNA"/>
</dbReference>
<name>A0A371AQJ0_9FIRM</name>
<dbReference type="InterPro" id="IPR035205">
    <property type="entry name" value="DUF5320"/>
</dbReference>
<comment type="caution">
    <text evidence="2">The sequence shown here is derived from an EMBL/GenBank/DDBJ whole genome shotgun (WGS) entry which is preliminary data.</text>
</comment>
<dbReference type="RefSeq" id="WP_115483534.1">
    <property type="nucleotide sequence ID" value="NZ_QRCT01000051.1"/>
</dbReference>
<gene>
    <name evidence="2" type="ORF">DWV06_17610</name>
</gene>
<protein>
    <recommendedName>
        <fullName evidence="4">DUF5320 domain-containing protein</fullName>
    </recommendedName>
</protein>
<keyword evidence="3" id="KW-1185">Reference proteome</keyword>
<reference evidence="2 3" key="1">
    <citation type="submission" date="2018-07" db="EMBL/GenBank/DDBJ databases">
        <title>Anaerosacharophilus polymeroproducens gen. nov. sp. nov., an anaerobic bacterium isolated from salt field.</title>
        <authorList>
            <person name="Kim W."/>
            <person name="Yang S.-H."/>
            <person name="Oh J."/>
            <person name="Lee J.-H."/>
            <person name="Kwon K.K."/>
        </authorList>
    </citation>
    <scope>NUCLEOTIDE SEQUENCE [LARGE SCALE GENOMIC DNA]</scope>
    <source>
        <strain evidence="2 3">MCWD5</strain>
    </source>
</reference>
<accession>A0A371AQJ0</accession>
<dbReference type="AlphaFoldDB" id="A0A371AQJ0"/>
<evidence type="ECO:0000256" key="1">
    <source>
        <dbReference type="SAM" id="Coils"/>
    </source>
</evidence>
<evidence type="ECO:0000313" key="3">
    <source>
        <dbReference type="Proteomes" id="UP000255036"/>
    </source>
</evidence>
<dbReference type="OrthoDB" id="9815278at2"/>
<dbReference type="Proteomes" id="UP000255036">
    <property type="component" value="Unassembled WGS sequence"/>
</dbReference>
<organism evidence="2 3">
    <name type="scientific">Anaerosacchariphilus polymeriproducens</name>
    <dbReference type="NCBI Taxonomy" id="1812858"/>
    <lineage>
        <taxon>Bacteria</taxon>
        <taxon>Bacillati</taxon>
        <taxon>Bacillota</taxon>
        <taxon>Clostridia</taxon>
        <taxon>Lachnospirales</taxon>
        <taxon>Lachnospiraceae</taxon>
        <taxon>Anaerosacchariphilus</taxon>
    </lineage>
</organism>
<sequence length="93" mass="10917">MPRRDGTGPLGIGMKTGRIHRFCNVQVNGFGYLGGYGCVKEYRRRYFQAGNRRYKRCVDRFDEKEFLANQEAKLENELKLIKERLVNLNKEAK</sequence>
<evidence type="ECO:0008006" key="4">
    <source>
        <dbReference type="Google" id="ProtNLM"/>
    </source>
</evidence>
<evidence type="ECO:0000313" key="2">
    <source>
        <dbReference type="EMBL" id="RDU21802.1"/>
    </source>
</evidence>
<feature type="coiled-coil region" evidence="1">
    <location>
        <begin position="64"/>
        <end position="91"/>
    </location>
</feature>